<evidence type="ECO:0000259" key="4">
    <source>
        <dbReference type="PROSITE" id="PS50949"/>
    </source>
</evidence>
<keyword evidence="2" id="KW-0238">DNA-binding</keyword>
<dbReference type="SUPFAM" id="SSF46785">
    <property type="entry name" value="Winged helix' DNA-binding domain"/>
    <property type="match status" value="1"/>
</dbReference>
<proteinExistence type="predicted"/>
<dbReference type="PANTHER" id="PTHR38445">
    <property type="entry name" value="HTH-TYPE TRANSCRIPTIONAL REPRESSOR YTRA"/>
    <property type="match status" value="1"/>
</dbReference>
<evidence type="ECO:0000313" key="6">
    <source>
        <dbReference type="Proteomes" id="UP001145050"/>
    </source>
</evidence>
<dbReference type="Pfam" id="PF00392">
    <property type="entry name" value="GntR"/>
    <property type="match status" value="1"/>
</dbReference>
<feature type="domain" description="HTH gntR-type" evidence="4">
    <location>
        <begin position="11"/>
        <end position="79"/>
    </location>
</feature>
<evidence type="ECO:0000256" key="1">
    <source>
        <dbReference type="ARBA" id="ARBA00023015"/>
    </source>
</evidence>
<dbReference type="AlphaFoldDB" id="A0A9X3WT53"/>
<reference evidence="5" key="1">
    <citation type="submission" date="2022-06" db="EMBL/GenBank/DDBJ databases">
        <title>Aquibacillus sp. a new bacterium isolated from soil saline samples.</title>
        <authorList>
            <person name="Galisteo C."/>
            <person name="De La Haba R."/>
            <person name="Sanchez-Porro C."/>
            <person name="Ventosa A."/>
        </authorList>
    </citation>
    <scope>NUCLEOTIDE SEQUENCE</scope>
    <source>
        <strain evidence="5">3ASR75-11</strain>
    </source>
</reference>
<dbReference type="PROSITE" id="PS50949">
    <property type="entry name" value="HTH_GNTR"/>
    <property type="match status" value="1"/>
</dbReference>
<comment type="caution">
    <text evidence="5">The sequence shown here is derived from an EMBL/GenBank/DDBJ whole genome shotgun (WGS) entry which is preliminary data.</text>
</comment>
<accession>A0A9X3WT53</accession>
<evidence type="ECO:0000313" key="5">
    <source>
        <dbReference type="EMBL" id="MDC3423376.1"/>
    </source>
</evidence>
<organism evidence="5 6">
    <name type="scientific">Terrihalobacillus insolitus</name>
    <dbReference type="NCBI Taxonomy" id="2950438"/>
    <lineage>
        <taxon>Bacteria</taxon>
        <taxon>Bacillati</taxon>
        <taxon>Bacillota</taxon>
        <taxon>Bacilli</taxon>
        <taxon>Bacillales</taxon>
        <taxon>Bacillaceae</taxon>
        <taxon>Terrihalobacillus</taxon>
    </lineage>
</organism>
<protein>
    <submittedName>
        <fullName evidence="5">GntR family transcriptional regulator</fullName>
    </submittedName>
</protein>
<sequence>MLIIVDTESDIPLYRQLSTQIMEAIVRGQLSPGDTLPSVRAFAGDLGVNMHTVNKSYHELEEKGIIEIVPKKGAVIIADIKSQVSSDHIDNIGKQFRPLIVEALVNGMNKEEIYDVITNVISKIYEED</sequence>
<keyword evidence="6" id="KW-1185">Reference proteome</keyword>
<dbReference type="Gene3D" id="1.10.10.10">
    <property type="entry name" value="Winged helix-like DNA-binding domain superfamily/Winged helix DNA-binding domain"/>
    <property type="match status" value="1"/>
</dbReference>
<dbReference type="SMART" id="SM00345">
    <property type="entry name" value="HTH_GNTR"/>
    <property type="match status" value="1"/>
</dbReference>
<dbReference type="InterPro" id="IPR000524">
    <property type="entry name" value="Tscrpt_reg_HTH_GntR"/>
</dbReference>
<evidence type="ECO:0000256" key="3">
    <source>
        <dbReference type="ARBA" id="ARBA00023163"/>
    </source>
</evidence>
<dbReference type="InterPro" id="IPR036390">
    <property type="entry name" value="WH_DNA-bd_sf"/>
</dbReference>
<evidence type="ECO:0000256" key="2">
    <source>
        <dbReference type="ARBA" id="ARBA00023125"/>
    </source>
</evidence>
<gene>
    <name evidence="5" type="ORF">NC797_02500</name>
</gene>
<dbReference type="CDD" id="cd07377">
    <property type="entry name" value="WHTH_GntR"/>
    <property type="match status" value="1"/>
</dbReference>
<keyword evidence="3" id="KW-0804">Transcription</keyword>
<name>A0A9X3WT53_9BACI</name>
<dbReference type="Proteomes" id="UP001145050">
    <property type="component" value="Unassembled WGS sequence"/>
</dbReference>
<dbReference type="GO" id="GO:0003677">
    <property type="term" value="F:DNA binding"/>
    <property type="evidence" value="ECO:0007669"/>
    <property type="project" value="UniProtKB-KW"/>
</dbReference>
<dbReference type="EMBL" id="JAMQKB010000001">
    <property type="protein sequence ID" value="MDC3423376.1"/>
    <property type="molecule type" value="Genomic_DNA"/>
</dbReference>
<dbReference type="GO" id="GO:0003700">
    <property type="term" value="F:DNA-binding transcription factor activity"/>
    <property type="evidence" value="ECO:0007669"/>
    <property type="project" value="InterPro"/>
</dbReference>
<dbReference type="PANTHER" id="PTHR38445:SF12">
    <property type="entry name" value="GNTR-FAMILY TRANSCRIPTIONAL REGULATOR"/>
    <property type="match status" value="1"/>
</dbReference>
<dbReference type="InterPro" id="IPR036388">
    <property type="entry name" value="WH-like_DNA-bd_sf"/>
</dbReference>
<keyword evidence="1" id="KW-0805">Transcription regulation</keyword>